<evidence type="ECO:0000313" key="4">
    <source>
        <dbReference type="EMBL" id="PAV88901.1"/>
    </source>
</evidence>
<evidence type="ECO:0000256" key="2">
    <source>
        <dbReference type="SAM" id="MobiDB-lite"/>
    </source>
</evidence>
<dbReference type="PANTHER" id="PTHR13341:SF2">
    <property type="entry name" value="PROTEIN SEELE"/>
    <property type="match status" value="1"/>
</dbReference>
<evidence type="ECO:0000259" key="3">
    <source>
        <dbReference type="Pfam" id="PF11938"/>
    </source>
</evidence>
<gene>
    <name evidence="4" type="ORF">WR25_02747</name>
</gene>
<comment type="caution">
    <text evidence="4">The sequence shown here is derived from an EMBL/GenBank/DDBJ whole genome shotgun (WGS) entry which is preliminary data.</text>
</comment>
<dbReference type="InterPro" id="IPR042415">
    <property type="entry name" value="CNPY"/>
</dbReference>
<feature type="domain" description="DUF3456" evidence="3">
    <location>
        <begin position="2"/>
        <end position="130"/>
    </location>
</feature>
<proteinExistence type="inferred from homology"/>
<keyword evidence="5" id="KW-1185">Reference proteome</keyword>
<comment type="similarity">
    <text evidence="1">Belongs to the canopy family.</text>
</comment>
<sequence>MLIVKEMEEEIAKVDPKKMIDVGSFRLDPNGEQKGLQQVAFARSEGHLLDLIERVCDKAKEYKLTVNTLTGKAVYVHKDFTYLRGDESKGIRSKLQNACESFIESREDELLKLLREKRGDQTKHICTLELNVCSSVDVSAFPPNEPPPEEETKDAKIEEEPSLDDEL</sequence>
<dbReference type="GO" id="GO:0005783">
    <property type="term" value="C:endoplasmic reticulum"/>
    <property type="evidence" value="ECO:0007669"/>
    <property type="project" value="TreeGrafter"/>
</dbReference>
<organism evidence="4 5">
    <name type="scientific">Diploscapter pachys</name>
    <dbReference type="NCBI Taxonomy" id="2018661"/>
    <lineage>
        <taxon>Eukaryota</taxon>
        <taxon>Metazoa</taxon>
        <taxon>Ecdysozoa</taxon>
        <taxon>Nematoda</taxon>
        <taxon>Chromadorea</taxon>
        <taxon>Rhabditida</taxon>
        <taxon>Rhabditina</taxon>
        <taxon>Rhabditomorpha</taxon>
        <taxon>Rhabditoidea</taxon>
        <taxon>Rhabditidae</taxon>
        <taxon>Diploscapter</taxon>
    </lineage>
</organism>
<dbReference type="STRING" id="2018661.A0A2A2LRP6"/>
<dbReference type="AlphaFoldDB" id="A0A2A2LRP6"/>
<reference evidence="4 5" key="1">
    <citation type="journal article" date="2017" name="Curr. Biol.">
        <title>Genome architecture and evolution of a unichromosomal asexual nematode.</title>
        <authorList>
            <person name="Fradin H."/>
            <person name="Zegar C."/>
            <person name="Gutwein M."/>
            <person name="Lucas J."/>
            <person name="Kovtun M."/>
            <person name="Corcoran D."/>
            <person name="Baugh L.R."/>
            <person name="Kiontke K."/>
            <person name="Gunsalus K."/>
            <person name="Fitch D.H."/>
            <person name="Piano F."/>
        </authorList>
    </citation>
    <scope>NUCLEOTIDE SEQUENCE [LARGE SCALE GENOMIC DNA]</scope>
    <source>
        <strain evidence="4">PF1309</strain>
    </source>
</reference>
<dbReference type="Proteomes" id="UP000218231">
    <property type="component" value="Unassembled WGS sequence"/>
</dbReference>
<feature type="region of interest" description="Disordered" evidence="2">
    <location>
        <begin position="137"/>
        <end position="167"/>
    </location>
</feature>
<protein>
    <recommendedName>
        <fullName evidence="3">DUF3456 domain-containing protein</fullName>
    </recommendedName>
</protein>
<name>A0A2A2LRP6_9BILA</name>
<dbReference type="Pfam" id="PF11938">
    <property type="entry name" value="DUF3456"/>
    <property type="match status" value="1"/>
</dbReference>
<dbReference type="InterPro" id="IPR021852">
    <property type="entry name" value="DUF3456"/>
</dbReference>
<dbReference type="OrthoDB" id="192915at2759"/>
<evidence type="ECO:0000313" key="5">
    <source>
        <dbReference type="Proteomes" id="UP000218231"/>
    </source>
</evidence>
<dbReference type="EMBL" id="LIAE01006484">
    <property type="protein sequence ID" value="PAV88901.1"/>
    <property type="molecule type" value="Genomic_DNA"/>
</dbReference>
<evidence type="ECO:0000256" key="1">
    <source>
        <dbReference type="ARBA" id="ARBA00007285"/>
    </source>
</evidence>
<dbReference type="PANTHER" id="PTHR13341">
    <property type="entry name" value="MIR-INTERACTING SAPOSIN-LIKE PROTEIN"/>
    <property type="match status" value="1"/>
</dbReference>
<accession>A0A2A2LRP6</accession>